<dbReference type="InterPro" id="IPR015590">
    <property type="entry name" value="Aldehyde_DH_dom"/>
</dbReference>
<dbReference type="Proteomes" id="UP000001695">
    <property type="component" value="Chromosome"/>
</dbReference>
<dbReference type="EMBL" id="CP001016">
    <property type="protein sequence ID" value="ACB96525.1"/>
    <property type="molecule type" value="Genomic_DNA"/>
</dbReference>
<evidence type="ECO:0000256" key="1">
    <source>
        <dbReference type="ARBA" id="ARBA00023002"/>
    </source>
</evidence>
<sequence>MAYQTINPYTGETVATFPDATDADVRIALDKAQAAFLRWKETGFADRGRILQKAADLLRANADGYARLLTLEMGKLFAEAPCRSCA</sequence>
<keyword evidence="4" id="KW-1185">Reference proteome</keyword>
<dbReference type="InterPro" id="IPR047110">
    <property type="entry name" value="GABD/Sad-like"/>
</dbReference>
<keyword evidence="1" id="KW-0560">Oxidoreductase</keyword>
<dbReference type="Gene3D" id="3.40.605.10">
    <property type="entry name" value="Aldehyde Dehydrogenase, Chain A, domain 1"/>
    <property type="match status" value="1"/>
</dbReference>
<evidence type="ECO:0000313" key="4">
    <source>
        <dbReference type="Proteomes" id="UP000001695"/>
    </source>
</evidence>
<name>B2IKY5_BEII9</name>
<gene>
    <name evidence="3" type="ordered locus">Bind_2958</name>
</gene>
<dbReference type="Pfam" id="PF00171">
    <property type="entry name" value="Aldedh"/>
    <property type="match status" value="1"/>
</dbReference>
<dbReference type="PANTHER" id="PTHR43217:SF2">
    <property type="entry name" value="SUCCINATE-SEMIALDEHYDE DEHYDROGENASE [NADP(+)]"/>
    <property type="match status" value="1"/>
</dbReference>
<dbReference type="eggNOG" id="COG1012">
    <property type="taxonomic scope" value="Bacteria"/>
</dbReference>
<feature type="domain" description="Aldehyde dehydrogenase" evidence="2">
    <location>
        <begin position="3"/>
        <end position="80"/>
    </location>
</feature>
<dbReference type="GO" id="GO:0004777">
    <property type="term" value="F:succinate-semialdehyde dehydrogenase (NAD+) activity"/>
    <property type="evidence" value="ECO:0007669"/>
    <property type="project" value="TreeGrafter"/>
</dbReference>
<dbReference type="OrthoDB" id="9812625at2"/>
<evidence type="ECO:0000259" key="2">
    <source>
        <dbReference type="Pfam" id="PF00171"/>
    </source>
</evidence>
<reference evidence="4" key="1">
    <citation type="submission" date="2008-03" db="EMBL/GenBank/DDBJ databases">
        <title>Complete sequence of chromosome of Beijerinckia indica subsp. indica ATCC 9039.</title>
        <authorList>
            <consortium name="US DOE Joint Genome Institute"/>
            <person name="Copeland A."/>
            <person name="Lucas S."/>
            <person name="Lapidus A."/>
            <person name="Glavina del Rio T."/>
            <person name="Dalin E."/>
            <person name="Tice H."/>
            <person name="Bruce D."/>
            <person name="Goodwin L."/>
            <person name="Pitluck S."/>
            <person name="LaButti K."/>
            <person name="Schmutz J."/>
            <person name="Larimer F."/>
            <person name="Land M."/>
            <person name="Hauser L."/>
            <person name="Kyrpides N."/>
            <person name="Mikhailova N."/>
            <person name="Dunfield P.F."/>
            <person name="Dedysh S.N."/>
            <person name="Liesack W."/>
            <person name="Saw J.H."/>
            <person name="Alam M."/>
            <person name="Chen Y."/>
            <person name="Murrell J.C."/>
            <person name="Richardson P."/>
        </authorList>
    </citation>
    <scope>NUCLEOTIDE SEQUENCE [LARGE SCALE GENOMIC DNA]</scope>
    <source>
        <strain evidence="4">ATCC 9039 / DSM 1715 / NCIMB 8712</strain>
    </source>
</reference>
<dbReference type="KEGG" id="bid:Bind_2958"/>
<dbReference type="InterPro" id="IPR016162">
    <property type="entry name" value="Ald_DH_N"/>
</dbReference>
<dbReference type="RefSeq" id="WP_012385875.1">
    <property type="nucleotide sequence ID" value="NC_010581.1"/>
</dbReference>
<evidence type="ECO:0000313" key="3">
    <source>
        <dbReference type="EMBL" id="ACB96525.1"/>
    </source>
</evidence>
<organism evidence="3 4">
    <name type="scientific">Beijerinckia indica subsp. indica (strain ATCC 9039 / DSM 1715 / NCIMB 8712)</name>
    <dbReference type="NCBI Taxonomy" id="395963"/>
    <lineage>
        <taxon>Bacteria</taxon>
        <taxon>Pseudomonadati</taxon>
        <taxon>Pseudomonadota</taxon>
        <taxon>Alphaproteobacteria</taxon>
        <taxon>Hyphomicrobiales</taxon>
        <taxon>Beijerinckiaceae</taxon>
        <taxon>Beijerinckia</taxon>
    </lineage>
</organism>
<dbReference type="HOGENOM" id="CLU_005391_6_8_5"/>
<dbReference type="InterPro" id="IPR016161">
    <property type="entry name" value="Ald_DH/histidinol_DH"/>
</dbReference>
<dbReference type="SUPFAM" id="SSF53720">
    <property type="entry name" value="ALDH-like"/>
    <property type="match status" value="1"/>
</dbReference>
<proteinExistence type="predicted"/>
<dbReference type="STRING" id="395963.Bind_2958"/>
<reference evidence="3 4" key="2">
    <citation type="journal article" date="2010" name="J. Bacteriol.">
        <title>Complete genome sequence of Beijerinckia indica subsp. indica.</title>
        <authorList>
            <person name="Tamas I."/>
            <person name="Dedysh S.N."/>
            <person name="Liesack W."/>
            <person name="Stott M.B."/>
            <person name="Alam M."/>
            <person name="Murrell J.C."/>
            <person name="Dunfield P.F."/>
        </authorList>
    </citation>
    <scope>NUCLEOTIDE SEQUENCE [LARGE SCALE GENOMIC DNA]</scope>
    <source>
        <strain evidence="4">ATCC 9039 / DSM 1715 / NCIMB 8712</strain>
    </source>
</reference>
<dbReference type="PANTHER" id="PTHR43217">
    <property type="entry name" value="SUCCINATE SEMIALDEHYDE DEHYDROGENASE [NAD(P)+] SAD"/>
    <property type="match status" value="1"/>
</dbReference>
<accession>B2IKY5</accession>
<protein>
    <submittedName>
        <fullName evidence="3">Putative succinate-semialdehyde dehydrogenase</fullName>
    </submittedName>
</protein>
<dbReference type="AlphaFoldDB" id="B2IKY5"/>